<dbReference type="SMART" id="SM00388">
    <property type="entry name" value="HisKA"/>
    <property type="match status" value="1"/>
</dbReference>
<gene>
    <name evidence="9" type="ORF">Aglo03_58730</name>
</gene>
<dbReference type="SMART" id="SM00065">
    <property type="entry name" value="GAF"/>
    <property type="match status" value="1"/>
</dbReference>
<dbReference type="SUPFAM" id="SSF55781">
    <property type="entry name" value="GAF domain-like"/>
    <property type="match status" value="1"/>
</dbReference>
<name>A0A9W6VB90_9PSEU</name>
<dbReference type="Pfam" id="PF02518">
    <property type="entry name" value="HATPase_c"/>
    <property type="match status" value="1"/>
</dbReference>
<dbReference type="SUPFAM" id="SSF47384">
    <property type="entry name" value="Homodimeric domain of signal transducing histidine kinase"/>
    <property type="match status" value="1"/>
</dbReference>
<dbReference type="InterPro" id="IPR003661">
    <property type="entry name" value="HisK_dim/P_dom"/>
</dbReference>
<dbReference type="SMART" id="SM00387">
    <property type="entry name" value="HATPase_c"/>
    <property type="match status" value="1"/>
</dbReference>
<comment type="catalytic activity">
    <reaction evidence="1">
        <text>ATP + protein L-histidine = ADP + protein N-phospho-L-histidine.</text>
        <dbReference type="EC" id="2.7.13.3"/>
    </reaction>
</comment>
<keyword evidence="10" id="KW-1185">Reference proteome</keyword>
<dbReference type="EC" id="2.7.13.3" evidence="3"/>
<dbReference type="GO" id="GO:0000155">
    <property type="term" value="F:phosphorelay sensor kinase activity"/>
    <property type="evidence" value="ECO:0007669"/>
    <property type="project" value="InterPro"/>
</dbReference>
<evidence type="ECO:0000256" key="5">
    <source>
        <dbReference type="ARBA" id="ARBA00022679"/>
    </source>
</evidence>
<dbReference type="CDD" id="cd00082">
    <property type="entry name" value="HisKA"/>
    <property type="match status" value="1"/>
</dbReference>
<dbReference type="SUPFAM" id="SSF55874">
    <property type="entry name" value="ATPase domain of HSP90 chaperone/DNA topoisomerase II/histidine kinase"/>
    <property type="match status" value="1"/>
</dbReference>
<dbReference type="InterPro" id="IPR003018">
    <property type="entry name" value="GAF"/>
</dbReference>
<dbReference type="InterPro" id="IPR036097">
    <property type="entry name" value="HisK_dim/P_sf"/>
</dbReference>
<keyword evidence="6 9" id="KW-0418">Kinase</keyword>
<dbReference type="Proteomes" id="UP001165042">
    <property type="component" value="Unassembled WGS sequence"/>
</dbReference>
<dbReference type="EMBL" id="BSSD01000011">
    <property type="protein sequence ID" value="GLW95057.1"/>
    <property type="molecule type" value="Genomic_DNA"/>
</dbReference>
<dbReference type="InterPro" id="IPR036890">
    <property type="entry name" value="HATPase_C_sf"/>
</dbReference>
<feature type="domain" description="Histidine kinase" evidence="8">
    <location>
        <begin position="181"/>
        <end position="399"/>
    </location>
</feature>
<reference evidence="9" key="1">
    <citation type="submission" date="2023-02" db="EMBL/GenBank/DDBJ databases">
        <title>Actinokineospora globicatena NBRC 15670.</title>
        <authorList>
            <person name="Ichikawa N."/>
            <person name="Sato H."/>
            <person name="Tonouchi N."/>
        </authorList>
    </citation>
    <scope>NUCLEOTIDE SEQUENCE</scope>
    <source>
        <strain evidence="9">NBRC 15670</strain>
    </source>
</reference>
<keyword evidence="4" id="KW-0597">Phosphoprotein</keyword>
<dbReference type="PANTHER" id="PTHR43711:SF1">
    <property type="entry name" value="HISTIDINE KINASE 1"/>
    <property type="match status" value="1"/>
</dbReference>
<keyword evidence="5" id="KW-0808">Transferase</keyword>
<dbReference type="GO" id="GO:0005886">
    <property type="term" value="C:plasma membrane"/>
    <property type="evidence" value="ECO:0007669"/>
    <property type="project" value="UniProtKB-SubCell"/>
</dbReference>
<comment type="subcellular location">
    <subcellularLocation>
        <location evidence="2">Cell membrane</location>
    </subcellularLocation>
</comment>
<dbReference type="InterPro" id="IPR050736">
    <property type="entry name" value="Sensor_HK_Regulatory"/>
</dbReference>
<dbReference type="Pfam" id="PF01590">
    <property type="entry name" value="GAF"/>
    <property type="match status" value="1"/>
</dbReference>
<dbReference type="Pfam" id="PF00512">
    <property type="entry name" value="HisKA"/>
    <property type="match status" value="1"/>
</dbReference>
<dbReference type="Gene3D" id="3.30.450.40">
    <property type="match status" value="1"/>
</dbReference>
<dbReference type="InterPro" id="IPR004358">
    <property type="entry name" value="Sig_transdc_His_kin-like_C"/>
</dbReference>
<proteinExistence type="predicted"/>
<evidence type="ECO:0000256" key="7">
    <source>
        <dbReference type="ARBA" id="ARBA00023012"/>
    </source>
</evidence>
<sequence length="408" mass="44560">MRVSGAGWDSEIQRLAAVKALRLLDTPREERFDRITRLVQRVLDVPIALVSLVDVDRQWFKSCVGLDAEQTHRSVSFCSHAITEPTMMEIPDATLDPRFADNPHVVGEPHIRFYAGQPIAAPSGHLVGTLCAVDMVPRVLDDADRECLRDLAAWVELECAVVQATQWEADTVRARTDFVSVVSHELRTPLTSISGSLELALSGDFGDLDPRVRNLVAIASRNADRLVRMSADVLDLHHMRKGDLRLTFDRVSLAEVVDHAVHSVAHASRTGQVPVVVTCPDTLHVRGDADRLVQVLTNLLANAVRVSEPGTKVEVAAERTGNWTTITVRDHGPGVPADRLNAIFEPFVQFDVPRQRKAGSAGLGLAITRGIVEAHGGTIRAMPASGGGSVFEVLVPADGPQDEDRPWW</sequence>
<evidence type="ECO:0000256" key="3">
    <source>
        <dbReference type="ARBA" id="ARBA00012438"/>
    </source>
</evidence>
<dbReference type="PROSITE" id="PS50109">
    <property type="entry name" value="HIS_KIN"/>
    <property type="match status" value="1"/>
</dbReference>
<dbReference type="PANTHER" id="PTHR43711">
    <property type="entry name" value="TWO-COMPONENT HISTIDINE KINASE"/>
    <property type="match status" value="1"/>
</dbReference>
<evidence type="ECO:0000313" key="10">
    <source>
        <dbReference type="Proteomes" id="UP001165042"/>
    </source>
</evidence>
<evidence type="ECO:0000259" key="8">
    <source>
        <dbReference type="PROSITE" id="PS50109"/>
    </source>
</evidence>
<evidence type="ECO:0000256" key="6">
    <source>
        <dbReference type="ARBA" id="ARBA00022777"/>
    </source>
</evidence>
<dbReference type="Gene3D" id="1.10.287.130">
    <property type="match status" value="1"/>
</dbReference>
<dbReference type="InterPro" id="IPR029016">
    <property type="entry name" value="GAF-like_dom_sf"/>
</dbReference>
<evidence type="ECO:0000256" key="1">
    <source>
        <dbReference type="ARBA" id="ARBA00000085"/>
    </source>
</evidence>
<dbReference type="Gene3D" id="3.30.565.10">
    <property type="entry name" value="Histidine kinase-like ATPase, C-terminal domain"/>
    <property type="match status" value="1"/>
</dbReference>
<dbReference type="PRINTS" id="PR00344">
    <property type="entry name" value="BCTRLSENSOR"/>
</dbReference>
<evidence type="ECO:0000313" key="9">
    <source>
        <dbReference type="EMBL" id="GLW95057.1"/>
    </source>
</evidence>
<keyword evidence="7" id="KW-0902">Two-component regulatory system</keyword>
<protein>
    <recommendedName>
        <fullName evidence="3">histidine kinase</fullName>
        <ecNumber evidence="3">2.7.13.3</ecNumber>
    </recommendedName>
</protein>
<comment type="caution">
    <text evidence="9">The sequence shown here is derived from an EMBL/GenBank/DDBJ whole genome shotgun (WGS) entry which is preliminary data.</text>
</comment>
<dbReference type="InterPro" id="IPR003594">
    <property type="entry name" value="HATPase_dom"/>
</dbReference>
<dbReference type="AlphaFoldDB" id="A0A9W6VB90"/>
<dbReference type="CDD" id="cd00075">
    <property type="entry name" value="HATPase"/>
    <property type="match status" value="1"/>
</dbReference>
<organism evidence="9 10">
    <name type="scientific">Actinokineospora globicatena</name>
    <dbReference type="NCBI Taxonomy" id="103729"/>
    <lineage>
        <taxon>Bacteria</taxon>
        <taxon>Bacillati</taxon>
        <taxon>Actinomycetota</taxon>
        <taxon>Actinomycetes</taxon>
        <taxon>Pseudonocardiales</taxon>
        <taxon>Pseudonocardiaceae</taxon>
        <taxon>Actinokineospora</taxon>
    </lineage>
</organism>
<dbReference type="InterPro" id="IPR005467">
    <property type="entry name" value="His_kinase_dom"/>
</dbReference>
<evidence type="ECO:0000256" key="4">
    <source>
        <dbReference type="ARBA" id="ARBA00022553"/>
    </source>
</evidence>
<dbReference type="FunFam" id="3.30.565.10:FF:000006">
    <property type="entry name" value="Sensor histidine kinase WalK"/>
    <property type="match status" value="1"/>
</dbReference>
<accession>A0A9W6VB90</accession>
<evidence type="ECO:0000256" key="2">
    <source>
        <dbReference type="ARBA" id="ARBA00004236"/>
    </source>
</evidence>